<keyword evidence="3" id="KW-1185">Reference proteome</keyword>
<feature type="region of interest" description="Disordered" evidence="1">
    <location>
        <begin position="32"/>
        <end position="56"/>
    </location>
</feature>
<accession>A0AAV4MJX5</accession>
<gene>
    <name evidence="2" type="ORF">CEXT_784261</name>
</gene>
<feature type="compositionally biased region" description="Low complexity" evidence="1">
    <location>
        <begin position="32"/>
        <end position="44"/>
    </location>
</feature>
<evidence type="ECO:0000313" key="2">
    <source>
        <dbReference type="EMBL" id="GIX72673.1"/>
    </source>
</evidence>
<protein>
    <submittedName>
        <fullName evidence="2">Uncharacterized protein</fullName>
    </submittedName>
</protein>
<comment type="caution">
    <text evidence="2">The sequence shown here is derived from an EMBL/GenBank/DDBJ whole genome shotgun (WGS) entry which is preliminary data.</text>
</comment>
<organism evidence="2 3">
    <name type="scientific">Caerostris extrusa</name>
    <name type="common">Bark spider</name>
    <name type="synonym">Caerostris bankana</name>
    <dbReference type="NCBI Taxonomy" id="172846"/>
    <lineage>
        <taxon>Eukaryota</taxon>
        <taxon>Metazoa</taxon>
        <taxon>Ecdysozoa</taxon>
        <taxon>Arthropoda</taxon>
        <taxon>Chelicerata</taxon>
        <taxon>Arachnida</taxon>
        <taxon>Araneae</taxon>
        <taxon>Araneomorphae</taxon>
        <taxon>Entelegynae</taxon>
        <taxon>Araneoidea</taxon>
        <taxon>Araneidae</taxon>
        <taxon>Caerostris</taxon>
    </lineage>
</organism>
<dbReference type="AlphaFoldDB" id="A0AAV4MJX5"/>
<dbReference type="EMBL" id="BPLR01019866">
    <property type="protein sequence ID" value="GIX72673.1"/>
    <property type="molecule type" value="Genomic_DNA"/>
</dbReference>
<reference evidence="2 3" key="1">
    <citation type="submission" date="2021-06" db="EMBL/GenBank/DDBJ databases">
        <title>Caerostris extrusa draft genome.</title>
        <authorList>
            <person name="Kono N."/>
            <person name="Arakawa K."/>
        </authorList>
    </citation>
    <scope>NUCLEOTIDE SEQUENCE [LARGE SCALE GENOMIC DNA]</scope>
</reference>
<name>A0AAV4MJX5_CAEEX</name>
<evidence type="ECO:0000313" key="3">
    <source>
        <dbReference type="Proteomes" id="UP001054945"/>
    </source>
</evidence>
<dbReference type="Proteomes" id="UP001054945">
    <property type="component" value="Unassembled WGS sequence"/>
</dbReference>
<proteinExistence type="predicted"/>
<evidence type="ECO:0000256" key="1">
    <source>
        <dbReference type="SAM" id="MobiDB-lite"/>
    </source>
</evidence>
<sequence length="88" mass="9455">MITGDHPQAAIGNERSRVIGFPHPLLIDMFGPSIRRSSSHSDGSPGSGPGCGPRAKIVCGTKMTRMRVTKPLKSLDLKYSKLVIINIV</sequence>